<accession>A0A6I4UQX4</accession>
<reference evidence="3 4" key="1">
    <citation type="submission" date="2019-12" db="EMBL/GenBank/DDBJ databases">
        <title>Genomic-based taxomic classification of the family Erythrobacteraceae.</title>
        <authorList>
            <person name="Xu L."/>
        </authorList>
    </citation>
    <scope>NUCLEOTIDE SEQUENCE [LARGE SCALE GENOMIC DNA]</scope>
    <source>
        <strain evidence="3 4">MCCC 1K02066</strain>
    </source>
</reference>
<dbReference type="InterPro" id="IPR046502">
    <property type="entry name" value="DUF6680"/>
</dbReference>
<feature type="transmembrane region" description="Helical" evidence="1">
    <location>
        <begin position="21"/>
        <end position="42"/>
    </location>
</feature>
<gene>
    <name evidence="3" type="ORF">GRI75_06465</name>
</gene>
<dbReference type="AlphaFoldDB" id="A0A6I4UQX4"/>
<dbReference type="OrthoDB" id="7427461at2"/>
<dbReference type="Proteomes" id="UP000469159">
    <property type="component" value="Unassembled WGS sequence"/>
</dbReference>
<dbReference type="RefSeq" id="WP_160746144.1">
    <property type="nucleotide sequence ID" value="NZ_WTYK01000003.1"/>
</dbReference>
<evidence type="ECO:0000259" key="2">
    <source>
        <dbReference type="Pfam" id="PF20385"/>
    </source>
</evidence>
<proteinExistence type="predicted"/>
<evidence type="ECO:0000313" key="3">
    <source>
        <dbReference type="EMBL" id="MXP41282.1"/>
    </source>
</evidence>
<keyword evidence="1" id="KW-1133">Transmembrane helix</keyword>
<keyword evidence="1" id="KW-0472">Membrane</keyword>
<protein>
    <recommendedName>
        <fullName evidence="2">DUF6680 domain-containing protein</fullName>
    </recommendedName>
</protein>
<comment type="caution">
    <text evidence="3">The sequence shown here is derived from an EMBL/GenBank/DDBJ whole genome shotgun (WGS) entry which is preliminary data.</text>
</comment>
<dbReference type="Pfam" id="PF20385">
    <property type="entry name" value="DUF6680"/>
    <property type="match status" value="1"/>
</dbReference>
<organism evidence="3 4">
    <name type="scientific">Croceibacterium soli</name>
    <dbReference type="NCBI Taxonomy" id="1739690"/>
    <lineage>
        <taxon>Bacteria</taxon>
        <taxon>Pseudomonadati</taxon>
        <taxon>Pseudomonadota</taxon>
        <taxon>Alphaproteobacteria</taxon>
        <taxon>Sphingomonadales</taxon>
        <taxon>Erythrobacteraceae</taxon>
        <taxon>Croceibacterium</taxon>
    </lineage>
</organism>
<name>A0A6I4UQX4_9SPHN</name>
<feature type="domain" description="DUF6680" evidence="2">
    <location>
        <begin position="24"/>
        <end position="176"/>
    </location>
</feature>
<keyword evidence="1" id="KW-0812">Transmembrane</keyword>
<dbReference type="EMBL" id="WTYK01000003">
    <property type="protein sequence ID" value="MXP41282.1"/>
    <property type="molecule type" value="Genomic_DNA"/>
</dbReference>
<evidence type="ECO:0000313" key="4">
    <source>
        <dbReference type="Proteomes" id="UP000469159"/>
    </source>
</evidence>
<sequence>MDTVPTSVVEASLLGIGAGDWLQALLTAASLLVAIITAAIISPKLAERSARRDQRERLLRVLISTSPLPANPDYQGAIGLIPIDFKGCERVLKARSDYLAFVRTPFPEDDSGRAAHLQESINLQADMIAAMGQELGFDLTRQSLIDGAYVSQGFVEREELNIAAARSWLRIATALEMNNEMFARTLSQTGNDASGAPTR</sequence>
<evidence type="ECO:0000256" key="1">
    <source>
        <dbReference type="SAM" id="Phobius"/>
    </source>
</evidence>
<keyword evidence="4" id="KW-1185">Reference proteome</keyword>